<sequence length="175" mass="19621">MESVLAKAGSYLFTKRANKEFESFGDDVNAMSSSVEEGAKRLYNRLLGKTQTPLPDLLQRFELPKGIFPKNALNYEFNEANGKLVVLLPFICEVGYRDSSIVRFAQRVTAVLEKGKLTNIEGMKTKAYMMWMKVTSVVMDTPGGKKVTYITGSVNNKRPIEAYVVMRDGIEADVF</sequence>
<dbReference type="InterPro" id="IPR007493">
    <property type="entry name" value="DUF538"/>
</dbReference>
<accession>A0ABP0UD92</accession>
<gene>
    <name evidence="1" type="ORF">CSSPTR1EN2_LOCUS14441</name>
</gene>
<name>A0ABP0UD92_9BRYO</name>
<dbReference type="InterPro" id="IPR036758">
    <property type="entry name" value="At5g01610-like"/>
</dbReference>
<evidence type="ECO:0000313" key="2">
    <source>
        <dbReference type="Proteomes" id="UP001497512"/>
    </source>
</evidence>
<reference evidence="1" key="1">
    <citation type="submission" date="2024-02" db="EMBL/GenBank/DDBJ databases">
        <authorList>
            <consortium name="ELIXIR-Norway"/>
            <consortium name="Elixir Norway"/>
        </authorList>
    </citation>
    <scope>NUCLEOTIDE SEQUENCE</scope>
</reference>
<dbReference type="Gene3D" id="2.30.240.10">
    <property type="entry name" value="At5g01610-like"/>
    <property type="match status" value="1"/>
</dbReference>
<dbReference type="Proteomes" id="UP001497512">
    <property type="component" value="Chromosome 3"/>
</dbReference>
<dbReference type="PANTHER" id="PTHR31676:SF109">
    <property type="entry name" value="OS05G0346400 PROTEIN"/>
    <property type="match status" value="1"/>
</dbReference>
<keyword evidence="2" id="KW-1185">Reference proteome</keyword>
<proteinExistence type="predicted"/>
<dbReference type="EMBL" id="OZ019895">
    <property type="protein sequence ID" value="CAK9219351.1"/>
    <property type="molecule type" value="Genomic_DNA"/>
</dbReference>
<dbReference type="Pfam" id="PF04398">
    <property type="entry name" value="DUF538"/>
    <property type="match status" value="1"/>
</dbReference>
<protein>
    <submittedName>
        <fullName evidence="1">Uncharacterized protein</fullName>
    </submittedName>
</protein>
<dbReference type="SUPFAM" id="SSF141562">
    <property type="entry name" value="At5g01610-like"/>
    <property type="match status" value="1"/>
</dbReference>
<dbReference type="PANTHER" id="PTHR31676">
    <property type="entry name" value="T31J12.3 PROTEIN-RELATED"/>
    <property type="match status" value="1"/>
</dbReference>
<evidence type="ECO:0000313" key="1">
    <source>
        <dbReference type="EMBL" id="CAK9219351.1"/>
    </source>
</evidence>
<organism evidence="1 2">
    <name type="scientific">Sphagnum troendelagicum</name>
    <dbReference type="NCBI Taxonomy" id="128251"/>
    <lineage>
        <taxon>Eukaryota</taxon>
        <taxon>Viridiplantae</taxon>
        <taxon>Streptophyta</taxon>
        <taxon>Embryophyta</taxon>
        <taxon>Bryophyta</taxon>
        <taxon>Sphagnophytina</taxon>
        <taxon>Sphagnopsida</taxon>
        <taxon>Sphagnales</taxon>
        <taxon>Sphagnaceae</taxon>
        <taxon>Sphagnum</taxon>
    </lineage>
</organism>